<reference evidence="3" key="2">
    <citation type="submission" date="2023-06" db="EMBL/GenBank/DDBJ databases">
        <authorList>
            <consortium name="Lawrence Berkeley National Laboratory"/>
            <person name="Haridas S."/>
            <person name="Hensen N."/>
            <person name="Bonometti L."/>
            <person name="Westerberg I."/>
            <person name="Brannstrom I.O."/>
            <person name="Guillou S."/>
            <person name="Cros-Aarteil S."/>
            <person name="Calhoun S."/>
            <person name="Kuo A."/>
            <person name="Mondo S."/>
            <person name="Pangilinan J."/>
            <person name="Riley R."/>
            <person name="Labutti K."/>
            <person name="Andreopoulos B."/>
            <person name="Lipzen A."/>
            <person name="Chen C."/>
            <person name="Yanf M."/>
            <person name="Daum C."/>
            <person name="Ng V."/>
            <person name="Clum A."/>
            <person name="Steindorff A."/>
            <person name="Ohm R."/>
            <person name="Martin F."/>
            <person name="Silar P."/>
            <person name="Natvig D."/>
            <person name="Lalanne C."/>
            <person name="Gautier V."/>
            <person name="Ament-Velasquez S.L."/>
            <person name="Kruys A."/>
            <person name="Hutchinson M.I."/>
            <person name="Powell A.J."/>
            <person name="Barry K."/>
            <person name="Miller A.N."/>
            <person name="Grigoriev I.V."/>
            <person name="Debuchy R."/>
            <person name="Gladieux P."/>
            <person name="Thoren M.H."/>
            <person name="Johannesson H."/>
        </authorList>
    </citation>
    <scope>NUCLEOTIDE SEQUENCE</scope>
    <source>
        <strain evidence="3">CBS 314.62</strain>
    </source>
</reference>
<evidence type="ECO:0000256" key="2">
    <source>
        <dbReference type="SAM" id="SignalP"/>
    </source>
</evidence>
<keyword evidence="2" id="KW-0732">Signal</keyword>
<keyword evidence="4" id="KW-1185">Reference proteome</keyword>
<feature type="compositionally biased region" description="Basic and acidic residues" evidence="1">
    <location>
        <begin position="62"/>
        <end position="71"/>
    </location>
</feature>
<feature type="region of interest" description="Disordered" evidence="1">
    <location>
        <begin position="46"/>
        <end position="76"/>
    </location>
</feature>
<accession>A0AAE0XJ91</accession>
<evidence type="ECO:0000313" key="3">
    <source>
        <dbReference type="EMBL" id="KAK3694453.1"/>
    </source>
</evidence>
<dbReference type="EMBL" id="JAULSO010000001">
    <property type="protein sequence ID" value="KAK3694453.1"/>
    <property type="molecule type" value="Genomic_DNA"/>
</dbReference>
<dbReference type="Proteomes" id="UP001270362">
    <property type="component" value="Unassembled WGS sequence"/>
</dbReference>
<evidence type="ECO:0000256" key="1">
    <source>
        <dbReference type="SAM" id="MobiDB-lite"/>
    </source>
</evidence>
<comment type="caution">
    <text evidence="3">The sequence shown here is derived from an EMBL/GenBank/DDBJ whole genome shotgun (WGS) entry which is preliminary data.</text>
</comment>
<name>A0AAE0XJ91_9PEZI</name>
<feature type="compositionally biased region" description="Polar residues" evidence="1">
    <location>
        <begin position="46"/>
        <end position="55"/>
    </location>
</feature>
<evidence type="ECO:0000313" key="4">
    <source>
        <dbReference type="Proteomes" id="UP001270362"/>
    </source>
</evidence>
<dbReference type="AlphaFoldDB" id="A0AAE0XJ91"/>
<proteinExistence type="predicted"/>
<gene>
    <name evidence="3" type="ORF">B0T22DRAFT_452540</name>
</gene>
<organism evidence="3 4">
    <name type="scientific">Podospora appendiculata</name>
    <dbReference type="NCBI Taxonomy" id="314037"/>
    <lineage>
        <taxon>Eukaryota</taxon>
        <taxon>Fungi</taxon>
        <taxon>Dikarya</taxon>
        <taxon>Ascomycota</taxon>
        <taxon>Pezizomycotina</taxon>
        <taxon>Sordariomycetes</taxon>
        <taxon>Sordariomycetidae</taxon>
        <taxon>Sordariales</taxon>
        <taxon>Podosporaceae</taxon>
        <taxon>Podospora</taxon>
    </lineage>
</organism>
<sequence length="88" mass="9596">MHHSTLCALAVGLLSALPGAQANIYTKKSPVLQVDAKDYDRLVAKSNQTTVSPDQNPLPEARSQKPHDQKRPANFCSVERANTVVPLF</sequence>
<reference evidence="3" key="1">
    <citation type="journal article" date="2023" name="Mol. Phylogenet. Evol.">
        <title>Genome-scale phylogeny and comparative genomics of the fungal order Sordariales.</title>
        <authorList>
            <person name="Hensen N."/>
            <person name="Bonometti L."/>
            <person name="Westerberg I."/>
            <person name="Brannstrom I.O."/>
            <person name="Guillou S."/>
            <person name="Cros-Aarteil S."/>
            <person name="Calhoun S."/>
            <person name="Haridas S."/>
            <person name="Kuo A."/>
            <person name="Mondo S."/>
            <person name="Pangilinan J."/>
            <person name="Riley R."/>
            <person name="LaButti K."/>
            <person name="Andreopoulos B."/>
            <person name="Lipzen A."/>
            <person name="Chen C."/>
            <person name="Yan M."/>
            <person name="Daum C."/>
            <person name="Ng V."/>
            <person name="Clum A."/>
            <person name="Steindorff A."/>
            <person name="Ohm R.A."/>
            <person name="Martin F."/>
            <person name="Silar P."/>
            <person name="Natvig D.O."/>
            <person name="Lalanne C."/>
            <person name="Gautier V."/>
            <person name="Ament-Velasquez S.L."/>
            <person name="Kruys A."/>
            <person name="Hutchinson M.I."/>
            <person name="Powell A.J."/>
            <person name="Barry K."/>
            <person name="Miller A.N."/>
            <person name="Grigoriev I.V."/>
            <person name="Debuchy R."/>
            <person name="Gladieux P."/>
            <person name="Hiltunen Thoren M."/>
            <person name="Johannesson H."/>
        </authorList>
    </citation>
    <scope>NUCLEOTIDE SEQUENCE</scope>
    <source>
        <strain evidence="3">CBS 314.62</strain>
    </source>
</reference>
<protein>
    <submittedName>
        <fullName evidence="3">Uncharacterized protein</fullName>
    </submittedName>
</protein>
<feature type="chain" id="PRO_5041941264" evidence="2">
    <location>
        <begin position="23"/>
        <end position="88"/>
    </location>
</feature>
<feature type="signal peptide" evidence="2">
    <location>
        <begin position="1"/>
        <end position="22"/>
    </location>
</feature>